<dbReference type="SUPFAM" id="SSF51126">
    <property type="entry name" value="Pectin lyase-like"/>
    <property type="match status" value="1"/>
</dbReference>
<accession>A0ABY1NJF9</accession>
<organism evidence="2 3">
    <name type="scientific">Chryseobacterium profundimaris</name>
    <dbReference type="NCBI Taxonomy" id="1387275"/>
    <lineage>
        <taxon>Bacteria</taxon>
        <taxon>Pseudomonadati</taxon>
        <taxon>Bacteroidota</taxon>
        <taxon>Flavobacteriia</taxon>
        <taxon>Flavobacteriales</taxon>
        <taxon>Weeksellaceae</taxon>
        <taxon>Chryseobacterium group</taxon>
        <taxon>Chryseobacterium</taxon>
    </lineage>
</organism>
<sequence>MLINKFIMRKLNNQKNKYKILHVKFWRCLTVLLRYRFLARNNSFIINCLKIKKMSKQIQDLQTGEFIILVPVTKWYKGNDMSDTYVDNILYFKGEATDDYDYYKRYIEDHINVKWFGAKGDGIHDDTASIQSAFNYLIDIREYKNVFPRSYDLCCIIPDGKYLIKSTLLFPAFCTLKGESRDGSILYTDRNDISLLFISEDGTPVNQRKRSTADHLEEYTVIRDLTVAGNNYLLNPTAAKPTPNSFGVGIMMDKVLQVNIQNCSVQGFEMAGIFSHFSAYISITDSLLFNNRIGLLADSLSTCIFASHCVFRVNSQGISLYDSFSCSFVNCLIEANVANYLTQINGYPELSKCIGVHIKNCKNINFTNSYFEAHLENVILDSSNSNIFSNTYFAPFENADFGNSTAVVKFNGSSSYNKFIDNYYDAFNAQVYSPYTFSVENKSLSKGNVFEFTLKDHLDSFISQNAAEFTEFRTLGLAQNAPKLFCTGANEQFMDTEKRFIIDKTFGSTSERPVVNLYKGQYYFDSTLGKPIFWQGVKWVKADGTDA</sequence>
<comment type="caution">
    <text evidence="2">The sequence shown here is derived from an EMBL/GenBank/DDBJ whole genome shotgun (WGS) entry which is preliminary data.</text>
</comment>
<dbReference type="GO" id="GO:0016829">
    <property type="term" value="F:lyase activity"/>
    <property type="evidence" value="ECO:0007669"/>
    <property type="project" value="UniProtKB-KW"/>
</dbReference>
<dbReference type="InterPro" id="IPR012334">
    <property type="entry name" value="Pectin_lyas_fold"/>
</dbReference>
<dbReference type="InterPro" id="IPR011050">
    <property type="entry name" value="Pectin_lyase_fold/virulence"/>
</dbReference>
<name>A0ABY1NJF9_9FLAO</name>
<keyword evidence="3" id="KW-1185">Reference proteome</keyword>
<proteinExistence type="predicted"/>
<dbReference type="Proteomes" id="UP001157960">
    <property type="component" value="Unassembled WGS sequence"/>
</dbReference>
<gene>
    <name evidence="2" type="ORF">SAMN06264346_102224</name>
</gene>
<feature type="domain" description="Rhamnogalacturonase A/B/Epimerase-like pectate lyase" evidence="1">
    <location>
        <begin position="111"/>
        <end position="333"/>
    </location>
</feature>
<dbReference type="Pfam" id="PF12708">
    <property type="entry name" value="Pect-lyase_RHGA_epim"/>
    <property type="match status" value="1"/>
</dbReference>
<evidence type="ECO:0000313" key="2">
    <source>
        <dbReference type="EMBL" id="SMP10635.1"/>
    </source>
</evidence>
<protein>
    <submittedName>
        <fullName evidence="2">Pectate lyase superfamily protein</fullName>
    </submittedName>
</protein>
<reference evidence="2 3" key="1">
    <citation type="submission" date="2017-05" db="EMBL/GenBank/DDBJ databases">
        <authorList>
            <person name="Varghese N."/>
            <person name="Submissions S."/>
        </authorList>
    </citation>
    <scope>NUCLEOTIDE SEQUENCE [LARGE SCALE GENOMIC DNA]</scope>
    <source>
        <strain evidence="2 3">DSM 28214</strain>
    </source>
</reference>
<dbReference type="InterPro" id="IPR024535">
    <property type="entry name" value="RHGA/B-epi-like_pectate_lyase"/>
</dbReference>
<evidence type="ECO:0000259" key="1">
    <source>
        <dbReference type="Pfam" id="PF12708"/>
    </source>
</evidence>
<dbReference type="Gene3D" id="2.160.20.10">
    <property type="entry name" value="Single-stranded right-handed beta-helix, Pectin lyase-like"/>
    <property type="match status" value="1"/>
</dbReference>
<keyword evidence="2" id="KW-0456">Lyase</keyword>
<dbReference type="EMBL" id="FXTZ01000002">
    <property type="protein sequence ID" value="SMP10635.1"/>
    <property type="molecule type" value="Genomic_DNA"/>
</dbReference>
<evidence type="ECO:0000313" key="3">
    <source>
        <dbReference type="Proteomes" id="UP001157960"/>
    </source>
</evidence>